<dbReference type="RefSeq" id="WP_119750003.1">
    <property type="nucleotide sequence ID" value="NZ_QZCG01000009.1"/>
</dbReference>
<dbReference type="InterPro" id="IPR027417">
    <property type="entry name" value="P-loop_NTPase"/>
</dbReference>
<evidence type="ECO:0000313" key="2">
    <source>
        <dbReference type="EMBL" id="RJE84154.1"/>
    </source>
</evidence>
<dbReference type="EMBL" id="QZCG01000009">
    <property type="protein sequence ID" value="RJE84154.1"/>
    <property type="molecule type" value="Genomic_DNA"/>
</dbReference>
<feature type="domain" description="Sulphotransferase Stf0" evidence="1">
    <location>
        <begin position="132"/>
        <end position="260"/>
    </location>
</feature>
<dbReference type="SUPFAM" id="SSF52540">
    <property type="entry name" value="P-loop containing nucleoside triphosphate hydrolases"/>
    <property type="match status" value="1"/>
</dbReference>
<dbReference type="AlphaFoldDB" id="A0A418ST66"/>
<name>A0A418ST66_9RHOB</name>
<reference evidence="3" key="1">
    <citation type="submission" date="2018-09" db="EMBL/GenBank/DDBJ databases">
        <title>Acidovorax cavernicola nov. sp. isolated from Gruta de las Maravillas (Aracena, Spain).</title>
        <authorList>
            <person name="Jurado V."/>
            <person name="Gutierrez-Patricio S."/>
            <person name="Gonzalez-Pimentel J.L."/>
            <person name="Miller A.Z."/>
            <person name="Laiz L."/>
            <person name="Saiz-Jimenez C."/>
        </authorList>
    </citation>
    <scope>NUCLEOTIDE SEQUENCE [LARGE SCALE GENOMIC DNA]</scope>
    <source>
        <strain evidence="3">1011MAR3C25</strain>
    </source>
</reference>
<dbReference type="OrthoDB" id="5562925at2"/>
<accession>A0A418ST66</accession>
<gene>
    <name evidence="2" type="ORF">D3P04_14200</name>
</gene>
<protein>
    <recommendedName>
        <fullName evidence="1">Sulphotransferase Stf0 domain-containing protein</fullName>
    </recommendedName>
</protein>
<evidence type="ECO:0000313" key="3">
    <source>
        <dbReference type="Proteomes" id="UP000284202"/>
    </source>
</evidence>
<evidence type="ECO:0000259" key="1">
    <source>
        <dbReference type="Pfam" id="PF09037"/>
    </source>
</evidence>
<dbReference type="Proteomes" id="UP000284202">
    <property type="component" value="Unassembled WGS sequence"/>
</dbReference>
<comment type="caution">
    <text evidence="2">The sequence shown here is derived from an EMBL/GenBank/DDBJ whole genome shotgun (WGS) entry which is preliminary data.</text>
</comment>
<proteinExistence type="predicted"/>
<dbReference type="Pfam" id="PF09037">
    <property type="entry name" value="Sulphotransf"/>
    <property type="match status" value="1"/>
</dbReference>
<dbReference type="Gene3D" id="3.40.50.300">
    <property type="entry name" value="P-loop containing nucleotide triphosphate hydrolases"/>
    <property type="match status" value="1"/>
</dbReference>
<organism evidence="2 3">
    <name type="scientific">Paracoccus onubensis</name>
    <dbReference type="NCBI Taxonomy" id="1675788"/>
    <lineage>
        <taxon>Bacteria</taxon>
        <taxon>Pseudomonadati</taxon>
        <taxon>Pseudomonadota</taxon>
        <taxon>Alphaproteobacteria</taxon>
        <taxon>Rhodobacterales</taxon>
        <taxon>Paracoccaceae</taxon>
        <taxon>Paracoccus</taxon>
    </lineage>
</organism>
<dbReference type="InterPro" id="IPR024628">
    <property type="entry name" value="Sulfotransferase_Stf0_dom"/>
</dbReference>
<sequence>MEDFLKEIREIVGLPEPAIARNMPAPLTFDMPGQGFSDGFMKSAILCTARSGSSLLSVALEAYGFQFREYLNTGDLLKRVVLDAEVTQTSDLARPFEQFATQDGRMSIKMPPLGLVFLFMMGEFPKNLDPWRFVYLRRQNLVRQAISGAVARRTGQWTHVMAARSEISDDDYSFEEILRILNSANQENRMIERFIGMLGLPVYNVIYEEFVTNQKVVLAEIAAFFGCDLNNYPEAANHKPWIERQSTDLNKRWEDRFREDLLKRLGKEASIA</sequence>
<keyword evidence="3" id="KW-1185">Reference proteome</keyword>